<feature type="compositionally biased region" description="Basic and acidic residues" evidence="1">
    <location>
        <begin position="14"/>
        <end position="28"/>
    </location>
</feature>
<gene>
    <name evidence="2" type="ORF">CYBJADRAFT_171079</name>
</gene>
<protein>
    <submittedName>
        <fullName evidence="2">Uncharacterized protein</fullName>
    </submittedName>
</protein>
<feature type="compositionally biased region" description="Basic and acidic residues" evidence="1">
    <location>
        <begin position="62"/>
        <end position="71"/>
    </location>
</feature>
<dbReference type="GeneID" id="30990580"/>
<keyword evidence="3" id="KW-1185">Reference proteome</keyword>
<feature type="compositionally biased region" description="Polar residues" evidence="1">
    <location>
        <begin position="1"/>
        <end position="13"/>
    </location>
</feature>
<dbReference type="Proteomes" id="UP000094389">
    <property type="component" value="Unassembled WGS sequence"/>
</dbReference>
<organism evidence="2 3">
    <name type="scientific">Cyberlindnera jadinii (strain ATCC 18201 / CBS 1600 / BCRC 20928 / JCM 3617 / NBRC 0987 / NRRL Y-1542)</name>
    <name type="common">Torula yeast</name>
    <name type="synonym">Candida utilis</name>
    <dbReference type="NCBI Taxonomy" id="983966"/>
    <lineage>
        <taxon>Eukaryota</taxon>
        <taxon>Fungi</taxon>
        <taxon>Dikarya</taxon>
        <taxon>Ascomycota</taxon>
        <taxon>Saccharomycotina</taxon>
        <taxon>Saccharomycetes</taxon>
        <taxon>Phaffomycetales</taxon>
        <taxon>Phaffomycetaceae</taxon>
        <taxon>Cyberlindnera</taxon>
    </lineage>
</organism>
<proteinExistence type="predicted"/>
<evidence type="ECO:0000313" key="2">
    <source>
        <dbReference type="EMBL" id="ODV75141.1"/>
    </source>
</evidence>
<evidence type="ECO:0000256" key="1">
    <source>
        <dbReference type="SAM" id="MobiDB-lite"/>
    </source>
</evidence>
<dbReference type="EMBL" id="KV453926">
    <property type="protein sequence ID" value="ODV75141.1"/>
    <property type="molecule type" value="Genomic_DNA"/>
</dbReference>
<reference evidence="2 3" key="1">
    <citation type="journal article" date="2016" name="Proc. Natl. Acad. Sci. U.S.A.">
        <title>Comparative genomics of biotechnologically important yeasts.</title>
        <authorList>
            <person name="Riley R."/>
            <person name="Haridas S."/>
            <person name="Wolfe K.H."/>
            <person name="Lopes M.R."/>
            <person name="Hittinger C.T."/>
            <person name="Goeker M."/>
            <person name="Salamov A.A."/>
            <person name="Wisecaver J.H."/>
            <person name="Long T.M."/>
            <person name="Calvey C.H."/>
            <person name="Aerts A.L."/>
            <person name="Barry K.W."/>
            <person name="Choi C."/>
            <person name="Clum A."/>
            <person name="Coughlan A.Y."/>
            <person name="Deshpande S."/>
            <person name="Douglass A.P."/>
            <person name="Hanson S.J."/>
            <person name="Klenk H.-P."/>
            <person name="LaButti K.M."/>
            <person name="Lapidus A."/>
            <person name="Lindquist E.A."/>
            <person name="Lipzen A.M."/>
            <person name="Meier-Kolthoff J.P."/>
            <person name="Ohm R.A."/>
            <person name="Otillar R.P."/>
            <person name="Pangilinan J.L."/>
            <person name="Peng Y."/>
            <person name="Rokas A."/>
            <person name="Rosa C.A."/>
            <person name="Scheuner C."/>
            <person name="Sibirny A.A."/>
            <person name="Slot J.C."/>
            <person name="Stielow J.B."/>
            <person name="Sun H."/>
            <person name="Kurtzman C.P."/>
            <person name="Blackwell M."/>
            <person name="Grigoriev I.V."/>
            <person name="Jeffries T.W."/>
        </authorList>
    </citation>
    <scope>NUCLEOTIDE SEQUENCE [LARGE SCALE GENOMIC DNA]</scope>
    <source>
        <strain evidence="3">ATCC 18201 / CBS 1600 / BCRC 20928 / JCM 3617 / NBRC 0987 / NRRL Y-1542</strain>
    </source>
</reference>
<dbReference type="RefSeq" id="XP_020072180.1">
    <property type="nucleotide sequence ID" value="XM_020216184.1"/>
</dbReference>
<dbReference type="OMA" id="GGHYVER"/>
<evidence type="ECO:0000313" key="3">
    <source>
        <dbReference type="Proteomes" id="UP000094389"/>
    </source>
</evidence>
<sequence>MSRVTRSQTSLIKNRNEEPKLSDEEPKTPKRKNRRIQQNMDMLRSKINRPAFKSRSVNGTPKKIDKKDASGGHYVERVQQWEPLITPNIEWISPELKPYIRSLYKFKMLKDMNLSLFTINLLKSDIGEMDQRDEHLAAMLHTQNSEIGADAEMDRKFYEHFGIQYDDTYPSSVMNKSITFH</sequence>
<accession>A0A1E4S6K0</accession>
<feature type="region of interest" description="Disordered" evidence="1">
    <location>
        <begin position="1"/>
        <end position="71"/>
    </location>
</feature>
<name>A0A1E4S6K0_CYBJN</name>
<dbReference type="AlphaFoldDB" id="A0A1E4S6K0"/>